<feature type="chain" id="PRO_5019451324" description="FAD-binding PCMH-type domain-containing protein" evidence="2">
    <location>
        <begin position="22"/>
        <end position="1277"/>
    </location>
</feature>
<dbReference type="Pfam" id="PF01565">
    <property type="entry name" value="FAD_binding_4"/>
    <property type="match status" value="1"/>
</dbReference>
<dbReference type="GO" id="GO:0071949">
    <property type="term" value="F:FAD binding"/>
    <property type="evidence" value="ECO:0007669"/>
    <property type="project" value="InterPro"/>
</dbReference>
<dbReference type="EMBL" id="RYZI01000008">
    <property type="protein sequence ID" value="RWA14477.1"/>
    <property type="molecule type" value="Genomic_DNA"/>
</dbReference>
<feature type="domain" description="FAD-binding PCMH-type" evidence="3">
    <location>
        <begin position="131"/>
        <end position="310"/>
    </location>
</feature>
<dbReference type="InterPro" id="IPR016166">
    <property type="entry name" value="FAD-bd_PCMH"/>
</dbReference>
<dbReference type="Pfam" id="PF07287">
    <property type="entry name" value="AtuA"/>
    <property type="match status" value="1"/>
</dbReference>
<dbReference type="SUPFAM" id="SSF56176">
    <property type="entry name" value="FAD-binding/transporter-associated domain-like"/>
    <property type="match status" value="1"/>
</dbReference>
<dbReference type="AlphaFoldDB" id="A0A439DJ87"/>
<dbReference type="Gene3D" id="3.30.465.10">
    <property type="match status" value="2"/>
</dbReference>
<dbReference type="InterPro" id="IPR006094">
    <property type="entry name" value="Oxid_FAD_bind_N"/>
</dbReference>
<dbReference type="Proteomes" id="UP000286045">
    <property type="component" value="Unassembled WGS sequence"/>
</dbReference>
<dbReference type="InterPro" id="IPR036318">
    <property type="entry name" value="FAD-bd_PCMH-like_sf"/>
</dbReference>
<keyword evidence="2" id="KW-0732">Signal</keyword>
<comment type="caution">
    <text evidence="4">The sequence shown here is derived from an EMBL/GenBank/DDBJ whole genome shotgun (WGS) entry which is preliminary data.</text>
</comment>
<protein>
    <recommendedName>
        <fullName evidence="3">FAD-binding PCMH-type domain-containing protein</fullName>
    </recommendedName>
</protein>
<evidence type="ECO:0000256" key="1">
    <source>
        <dbReference type="ARBA" id="ARBA00005466"/>
    </source>
</evidence>
<dbReference type="PANTHER" id="PTHR47585:SF1">
    <property type="entry name" value="DUF1446 DOMAIN-CONTAINING PROTEIN"/>
    <property type="match status" value="1"/>
</dbReference>
<evidence type="ECO:0000256" key="2">
    <source>
        <dbReference type="SAM" id="SignalP"/>
    </source>
</evidence>
<dbReference type="Pfam" id="PF08031">
    <property type="entry name" value="BBE"/>
    <property type="match status" value="1"/>
</dbReference>
<dbReference type="PANTHER" id="PTHR47585">
    <property type="match status" value="1"/>
</dbReference>
<accession>A0A439DJ87</accession>
<gene>
    <name evidence="4" type="ORF">EKO27_g674</name>
</gene>
<dbReference type="InterPro" id="IPR010839">
    <property type="entry name" value="AtuA_N"/>
</dbReference>
<sequence length="1277" mass="139671">MRESHHVLVFSLILLAYGVNSAVPRTGPVHREGKPSVADQECKVFPGDPSWPLDGEWARLNASIDGVLLKPKPAASACYPGPDYDQSQCQFLVSGTGSTRFWLNDPLTELAQWTQGSSCVATLTPVGNCTRGGFPEYVVNATSAKHVQGAVNFARENNVRLVIKNTGHDFGGRSVGAGSLSVWTHYLKNTEFISSYKIGQYSGMAVRIGSGVEAWEVSNLMAANDISVVAAGCNTVGGSGGWLSSGGHSTVTSTFGLGADQALSLEVVTADGKLVTASPLENQDLFWAMRGGGGATYGIITSVVMKAYPPISISSSSLSLTVSSGSGTGAVRDVETFWQGVASYYRFAAKILDAGGYGFSYIYPMANNTYRFTTSSSFPGMASTAAFNFMQPLYDTLQGVGINVANPTVGSARPYGSPRGGTGDRPVNTRYRSRLLPRENWEDDSLFNQTIKAIRTAVEGGFENDFYFHGTLTSPTAEVAGWPGSDSAVNPAWRNNRMHAMLMDVQPDGLTAQQATDRNSLMQGYMSLLRDVSPGAGSYMNEGDPGEPNWQQAFYGTHYERLLEIKRKWDPTGVFWAPTTVGSEAWEDAHHTTRTRSTYVDPRPSDWVHYPVLAAVFAYKFRGPVYKVKVEFSAVHNFPVFAPAHSSKIMAPARRPVRIANCSGALSDSGDFMLAQATAGPIDVITGDYLAEANLAQYAEAYVKGEHPGYASTAYDGLRKSLQAINEKRIKVVINGGALNPKGLAEVIHKTAREKGYNLKIAYVEGDNLLPVVHDIVKPDSQGRLPHFDSDNNRVKLAKDTDNFLQDPNKKIVAANAYLGCRAIRRGLEEGADIIICGRVADASPVMGAAQWWHGWKDDDFDRLAGALVAGHLIECSTYGTGANFAGFDQYTVQELLHLGCPIAEITENGESIITKHETLNGFVTEEVVKCQLLYELQGNIYLNSDVKADITNVAVRQVGPNRVHVSGTKGRPPPPTTKLAVFYRGGWQGEFTVNATGYATKHKYDLHEAQMRTQLDEWGVTKDIDLLEFQRIGVPQENPRSQLEATTYLRVFIQAQRPETIRRVNQALWYNFMQHFAGLSCALDFRLLSIPVPFLGYFPALIAQSQIQESVNILGREGNVEDSLVVGPPSITEKLAPRENYDPVSPRTLSSFGASRTIPFGDIILARSGDKGANVNIGFTPRRTYDNAEVWEWLRSFLTKDRLRELMGNDWQDWFHVERVEFPKIRAVHFVVYGALGRGVSSSARLDSLGKGFAEWLRAVHVPVPVKFLGGPRSRI</sequence>
<dbReference type="PROSITE" id="PS51387">
    <property type="entry name" value="FAD_PCMH"/>
    <property type="match status" value="1"/>
</dbReference>
<evidence type="ECO:0000259" key="3">
    <source>
        <dbReference type="PROSITE" id="PS51387"/>
    </source>
</evidence>
<dbReference type="InterPro" id="IPR012951">
    <property type="entry name" value="BBE"/>
</dbReference>
<feature type="signal peptide" evidence="2">
    <location>
        <begin position="1"/>
        <end position="21"/>
    </location>
</feature>
<dbReference type="InterPro" id="IPR016169">
    <property type="entry name" value="FAD-bd_PCMH_sub2"/>
</dbReference>
<dbReference type="STRING" id="363999.A0A439DJ87"/>
<evidence type="ECO:0000313" key="4">
    <source>
        <dbReference type="EMBL" id="RWA14477.1"/>
    </source>
</evidence>
<dbReference type="InterPro" id="IPR056362">
    <property type="entry name" value="AtuA-like_ferredoxin_dom"/>
</dbReference>
<proteinExistence type="inferred from homology"/>
<keyword evidence="5" id="KW-1185">Reference proteome</keyword>
<dbReference type="GO" id="GO:0016491">
    <property type="term" value="F:oxidoreductase activity"/>
    <property type="evidence" value="ECO:0007669"/>
    <property type="project" value="InterPro"/>
</dbReference>
<organism evidence="4 5">
    <name type="scientific">Xylaria grammica</name>
    <dbReference type="NCBI Taxonomy" id="363999"/>
    <lineage>
        <taxon>Eukaryota</taxon>
        <taxon>Fungi</taxon>
        <taxon>Dikarya</taxon>
        <taxon>Ascomycota</taxon>
        <taxon>Pezizomycotina</taxon>
        <taxon>Sordariomycetes</taxon>
        <taxon>Xylariomycetidae</taxon>
        <taxon>Xylariales</taxon>
        <taxon>Xylariaceae</taxon>
        <taxon>Xylaria</taxon>
    </lineage>
</organism>
<reference evidence="4 5" key="1">
    <citation type="submission" date="2018-12" db="EMBL/GenBank/DDBJ databases">
        <title>Draft genome sequence of Xylaria grammica IHI A82.</title>
        <authorList>
            <person name="Buettner E."/>
            <person name="Kellner H."/>
        </authorList>
    </citation>
    <scope>NUCLEOTIDE SEQUENCE [LARGE SCALE GENOMIC DNA]</scope>
    <source>
        <strain evidence="4 5">IHI A82</strain>
    </source>
</reference>
<evidence type="ECO:0000313" key="5">
    <source>
        <dbReference type="Proteomes" id="UP000286045"/>
    </source>
</evidence>
<name>A0A439DJ87_9PEZI</name>
<comment type="similarity">
    <text evidence="1">Belongs to the oxygen-dependent FAD-linked oxidoreductase family.</text>
</comment>
<dbReference type="Pfam" id="PF23544">
    <property type="entry name" value="AtuA_ferredoxin"/>
    <property type="match status" value="1"/>
</dbReference>